<proteinExistence type="predicted"/>
<accession>W4GXH8</accession>
<dbReference type="GeneID" id="20806291"/>
<dbReference type="AlphaFoldDB" id="W4GXH8"/>
<reference evidence="1" key="1">
    <citation type="submission" date="2013-12" db="EMBL/GenBank/DDBJ databases">
        <title>The Genome Sequence of Aphanomyces astaci APO3.</title>
        <authorList>
            <consortium name="The Broad Institute Genomics Platform"/>
            <person name="Russ C."/>
            <person name="Tyler B."/>
            <person name="van West P."/>
            <person name="Dieguez-Uribeondo J."/>
            <person name="Young S.K."/>
            <person name="Zeng Q."/>
            <person name="Gargeya S."/>
            <person name="Fitzgerald M."/>
            <person name="Abouelleil A."/>
            <person name="Alvarado L."/>
            <person name="Chapman S.B."/>
            <person name="Gainer-Dewar J."/>
            <person name="Goldberg J."/>
            <person name="Griggs A."/>
            <person name="Gujja S."/>
            <person name="Hansen M."/>
            <person name="Howarth C."/>
            <person name="Imamovic A."/>
            <person name="Ireland A."/>
            <person name="Larimer J."/>
            <person name="McCowan C."/>
            <person name="Murphy C."/>
            <person name="Pearson M."/>
            <person name="Poon T.W."/>
            <person name="Priest M."/>
            <person name="Roberts A."/>
            <person name="Saif S."/>
            <person name="Shea T."/>
            <person name="Sykes S."/>
            <person name="Wortman J."/>
            <person name="Nusbaum C."/>
            <person name="Birren B."/>
        </authorList>
    </citation>
    <scope>NUCLEOTIDE SEQUENCE [LARGE SCALE GENOMIC DNA]</scope>
    <source>
        <strain evidence="1">APO3</strain>
    </source>
</reference>
<dbReference type="EMBL" id="KI913120">
    <property type="protein sequence ID" value="ETV83598.1"/>
    <property type="molecule type" value="Genomic_DNA"/>
</dbReference>
<dbReference type="RefSeq" id="XP_009827028.1">
    <property type="nucleotide sequence ID" value="XM_009828726.1"/>
</dbReference>
<dbReference type="VEuPathDB" id="FungiDB:H257_04295"/>
<gene>
    <name evidence="1" type="ORF">H257_04295</name>
</gene>
<organism evidence="1">
    <name type="scientific">Aphanomyces astaci</name>
    <name type="common">Crayfish plague agent</name>
    <dbReference type="NCBI Taxonomy" id="112090"/>
    <lineage>
        <taxon>Eukaryota</taxon>
        <taxon>Sar</taxon>
        <taxon>Stramenopiles</taxon>
        <taxon>Oomycota</taxon>
        <taxon>Saprolegniomycetes</taxon>
        <taxon>Saprolegniales</taxon>
        <taxon>Verrucalvaceae</taxon>
        <taxon>Aphanomyces</taxon>
    </lineage>
</organism>
<sequence length="67" mass="8025">MSDKFGSYVSSNERHTLETNPRLTVSYRPTKKLKYLMHHVAKMQFIDDIKFHENKKIIDPNSHFQFV</sequence>
<evidence type="ECO:0000313" key="1">
    <source>
        <dbReference type="EMBL" id="ETV83598.1"/>
    </source>
</evidence>
<protein>
    <submittedName>
        <fullName evidence="1">Uncharacterized protein</fullName>
    </submittedName>
</protein>
<name>W4GXH8_APHAT</name>